<reference evidence="3 4" key="2">
    <citation type="journal article" date="2017" name="Genome Announc.">
        <title>Draft Genome Sequences of Four Alkaliphilic Bacteria Belonging to the Anaerobacillus Genus.</title>
        <authorList>
            <person name="Bassil N.M."/>
            <person name="Lloyd J.R."/>
        </authorList>
    </citation>
    <scope>NUCLEOTIDE SEQUENCE [LARGE SCALE GENOMIC DNA]</scope>
    <source>
        <strain evidence="3 4">NB2006</strain>
    </source>
</reference>
<dbReference type="Pfam" id="PF12867">
    <property type="entry name" value="DinB_2"/>
    <property type="match status" value="1"/>
</dbReference>
<dbReference type="EMBL" id="CP063356">
    <property type="protein sequence ID" value="QOY34261.1"/>
    <property type="molecule type" value="Genomic_DNA"/>
</dbReference>
<evidence type="ECO:0000313" key="4">
    <source>
        <dbReference type="Proteomes" id="UP000180175"/>
    </source>
</evidence>
<evidence type="ECO:0000259" key="1">
    <source>
        <dbReference type="Pfam" id="PF12867"/>
    </source>
</evidence>
<keyword evidence="4" id="KW-1185">Reference proteome</keyword>
<dbReference type="KEGG" id="aia:AWH56_016175"/>
<dbReference type="Proteomes" id="UP000180175">
    <property type="component" value="Chromosome"/>
</dbReference>
<dbReference type="Gene3D" id="1.20.120.450">
    <property type="entry name" value="dinb family like domain"/>
    <property type="match status" value="1"/>
</dbReference>
<sequence length="160" mass="18588">MAHFIFTQLDFIRKNTLKAFEDINEEKADYIPKGFKNNIRWHLGHLYVVQEKLAFTPLDLPMELPTEMLAFFAPGTAPEDWKTAPPTMEEIKTLLEKQIDRVYEALQDRLHEQVNHPFTTKSGLTLETVEQFLSFNLYHEGVHVSTIKALKALSELEDSR</sequence>
<dbReference type="InterPro" id="IPR034660">
    <property type="entry name" value="DinB/YfiT-like"/>
</dbReference>
<dbReference type="InterPro" id="IPR024775">
    <property type="entry name" value="DinB-like"/>
</dbReference>
<dbReference type="SUPFAM" id="SSF109854">
    <property type="entry name" value="DinB/YfiT-like putative metalloenzymes"/>
    <property type="match status" value="1"/>
</dbReference>
<reference evidence="3" key="4">
    <citation type="submission" date="2020-10" db="EMBL/GenBank/DDBJ databases">
        <authorList>
            <person name="Bassil N.M."/>
            <person name="Lloyd J.R."/>
        </authorList>
    </citation>
    <scope>NUCLEOTIDE SEQUENCE</scope>
    <source>
        <strain evidence="3">NB2006</strain>
    </source>
</reference>
<dbReference type="OrthoDB" id="4295522at2"/>
<reference evidence="3 4" key="3">
    <citation type="journal article" date="2019" name="Int. J. Syst. Evol. Microbiol.">
        <title>Anaerobacillus isosaccharinicus sp. nov., an alkaliphilic bacterium which degrades isosaccharinic acid.</title>
        <authorList>
            <person name="Bassil N.M."/>
            <person name="Lloyd J.R."/>
        </authorList>
    </citation>
    <scope>NUCLEOTIDE SEQUENCE [LARGE SCALE GENOMIC DNA]</scope>
    <source>
        <strain evidence="3 4">NB2006</strain>
    </source>
</reference>
<feature type="domain" description="DinB-like" evidence="1">
    <location>
        <begin position="8"/>
        <end position="147"/>
    </location>
</feature>
<evidence type="ECO:0000313" key="3">
    <source>
        <dbReference type="EMBL" id="QOY34261.1"/>
    </source>
</evidence>
<organism evidence="2 4">
    <name type="scientific">Anaerobacillus isosaccharinicus</name>
    <dbReference type="NCBI Taxonomy" id="1532552"/>
    <lineage>
        <taxon>Bacteria</taxon>
        <taxon>Bacillati</taxon>
        <taxon>Bacillota</taxon>
        <taxon>Bacilli</taxon>
        <taxon>Bacillales</taxon>
        <taxon>Bacillaceae</taxon>
        <taxon>Anaerobacillus</taxon>
    </lineage>
</organism>
<evidence type="ECO:0000313" key="2">
    <source>
        <dbReference type="EMBL" id="OIJ12722.1"/>
    </source>
</evidence>
<name>A0A1S2LJM8_9BACI</name>
<dbReference type="AlphaFoldDB" id="A0A1S2LJM8"/>
<accession>A0A1S2LJM8</accession>
<protein>
    <submittedName>
        <fullName evidence="3">DinB family protein</fullName>
    </submittedName>
</protein>
<gene>
    <name evidence="3" type="ORF">AWH56_016175</name>
    <name evidence="2" type="ORF">AWH56_13990</name>
</gene>
<reference evidence="2 4" key="1">
    <citation type="submission" date="2016-10" db="EMBL/GenBank/DDBJ databases">
        <title>Draft genome sequences of four alkaliphilic bacteria belonging to the Anaerobacillus genus.</title>
        <authorList>
            <person name="Bassil N.M."/>
            <person name="Lloyd J.R."/>
        </authorList>
    </citation>
    <scope>NUCLEOTIDE SEQUENCE [LARGE SCALE GENOMIC DNA]</scope>
    <source>
        <strain evidence="2 4">NB2006</strain>
    </source>
</reference>
<dbReference type="EMBL" id="LQXD01000126">
    <property type="protein sequence ID" value="OIJ12722.1"/>
    <property type="molecule type" value="Genomic_DNA"/>
</dbReference>
<dbReference type="RefSeq" id="WP_071317663.1">
    <property type="nucleotide sequence ID" value="NZ_CP063356.2"/>
</dbReference>
<proteinExistence type="predicted"/>